<accession>A0ABD3HBC3</accession>
<protein>
    <submittedName>
        <fullName evidence="2">Uncharacterized protein</fullName>
    </submittedName>
</protein>
<keyword evidence="3" id="KW-1185">Reference proteome</keyword>
<feature type="region of interest" description="Disordered" evidence="1">
    <location>
        <begin position="92"/>
        <end position="131"/>
    </location>
</feature>
<evidence type="ECO:0000313" key="2">
    <source>
        <dbReference type="EMBL" id="KAL3687794.1"/>
    </source>
</evidence>
<proteinExistence type="predicted"/>
<gene>
    <name evidence="2" type="ORF">R1sor_014103</name>
</gene>
<dbReference type="EMBL" id="JBJQOH010000004">
    <property type="protein sequence ID" value="KAL3687794.1"/>
    <property type="molecule type" value="Genomic_DNA"/>
</dbReference>
<feature type="compositionally biased region" description="Polar residues" evidence="1">
    <location>
        <begin position="96"/>
        <end position="114"/>
    </location>
</feature>
<evidence type="ECO:0000313" key="3">
    <source>
        <dbReference type="Proteomes" id="UP001633002"/>
    </source>
</evidence>
<evidence type="ECO:0000256" key="1">
    <source>
        <dbReference type="SAM" id="MobiDB-lite"/>
    </source>
</evidence>
<organism evidence="2 3">
    <name type="scientific">Riccia sorocarpa</name>
    <dbReference type="NCBI Taxonomy" id="122646"/>
    <lineage>
        <taxon>Eukaryota</taxon>
        <taxon>Viridiplantae</taxon>
        <taxon>Streptophyta</taxon>
        <taxon>Embryophyta</taxon>
        <taxon>Marchantiophyta</taxon>
        <taxon>Marchantiopsida</taxon>
        <taxon>Marchantiidae</taxon>
        <taxon>Marchantiales</taxon>
        <taxon>Ricciaceae</taxon>
        <taxon>Riccia</taxon>
    </lineage>
</organism>
<reference evidence="2 3" key="1">
    <citation type="submission" date="2024-09" db="EMBL/GenBank/DDBJ databases">
        <title>Chromosome-scale assembly of Riccia sorocarpa.</title>
        <authorList>
            <person name="Paukszto L."/>
        </authorList>
    </citation>
    <scope>NUCLEOTIDE SEQUENCE [LARGE SCALE GENOMIC DNA]</scope>
    <source>
        <strain evidence="2">LP-2024</strain>
        <tissue evidence="2">Aerial parts of the thallus</tissue>
    </source>
</reference>
<sequence>MRTILVWYCSHSWVKFRGHKEDNISYVQTNWQQAQDQEPIVSLAGYWAPMDERDESFLWNNCTAADRQKFLAELNGHRIKLSAQKAMQFAMADADQPSQTYDGAGPSNTSQTVATDVGDRSAITNPLHPPL</sequence>
<dbReference type="Proteomes" id="UP001633002">
    <property type="component" value="Unassembled WGS sequence"/>
</dbReference>
<dbReference type="AlphaFoldDB" id="A0ABD3HBC3"/>
<name>A0ABD3HBC3_9MARC</name>
<comment type="caution">
    <text evidence="2">The sequence shown here is derived from an EMBL/GenBank/DDBJ whole genome shotgun (WGS) entry which is preliminary data.</text>
</comment>